<dbReference type="AlphaFoldDB" id="S9RQM6"/>
<name>S9RQM6_9RHOB</name>
<accession>S9RQM6</accession>
<dbReference type="Proteomes" id="UP000015347">
    <property type="component" value="Unassembled WGS sequence"/>
</dbReference>
<proteinExistence type="predicted"/>
<dbReference type="Pfam" id="PF22521">
    <property type="entry name" value="HypF_C_2"/>
    <property type="match status" value="1"/>
</dbReference>
<dbReference type="EMBL" id="APVH01000055">
    <property type="protein sequence ID" value="EPX76309.1"/>
    <property type="molecule type" value="Genomic_DNA"/>
</dbReference>
<evidence type="ECO:0000259" key="1">
    <source>
        <dbReference type="Pfam" id="PF22521"/>
    </source>
</evidence>
<dbReference type="Gene3D" id="3.30.420.40">
    <property type="match status" value="1"/>
</dbReference>
<reference evidence="3" key="1">
    <citation type="journal article" date="2014" name="Stand. Genomic Sci.">
        <title>Genome sequence of the exopolysaccharide-producing Salipiger mucosus type strain (DSM 16094(T)), a moderately halophilic member of the Roseobacter clade.</title>
        <authorList>
            <person name="Riedel T."/>
            <person name="Spring S."/>
            <person name="Fiebig A."/>
            <person name="Petersen J."/>
            <person name="Kyrpides N.C."/>
            <person name="Goker M."/>
            <person name="Klenk H.P."/>
        </authorList>
    </citation>
    <scope>NUCLEOTIDE SEQUENCE [LARGE SCALE GENOMIC DNA]</scope>
    <source>
        <strain evidence="3">DSM 16094</strain>
    </source>
</reference>
<feature type="domain" description="Carbamoyltransferase Kae1-like" evidence="1">
    <location>
        <begin position="2"/>
        <end position="52"/>
    </location>
</feature>
<evidence type="ECO:0000313" key="2">
    <source>
        <dbReference type="EMBL" id="EPX76309.1"/>
    </source>
</evidence>
<dbReference type="eggNOG" id="COG0068">
    <property type="taxonomic scope" value="Bacteria"/>
</dbReference>
<dbReference type="HOGENOM" id="CLU_2883325_0_0_5"/>
<dbReference type="STRING" id="1123237.Salmuc_00056"/>
<dbReference type="InterPro" id="IPR055128">
    <property type="entry name" value="HypF_C_2"/>
</dbReference>
<organism evidence="2 3">
    <name type="scientific">Salipiger mucosus DSM 16094</name>
    <dbReference type="NCBI Taxonomy" id="1123237"/>
    <lineage>
        <taxon>Bacteria</taxon>
        <taxon>Pseudomonadati</taxon>
        <taxon>Pseudomonadota</taxon>
        <taxon>Alphaproteobacteria</taxon>
        <taxon>Rhodobacterales</taxon>
        <taxon>Roseobacteraceae</taxon>
        <taxon>Salipiger</taxon>
    </lineage>
</organism>
<sequence>MAREAGTRTVALSGGCFQNAGLLERVCEQLEGFELCLPREAPANDGGLAYGQALVALARLESH</sequence>
<protein>
    <submittedName>
        <fullName evidence="2">[NiFe] hydrogenase metallocenter assembly protein HypF</fullName>
    </submittedName>
</protein>
<gene>
    <name evidence="2" type="ORF">Salmuc_00056</name>
</gene>
<keyword evidence="3" id="KW-1185">Reference proteome</keyword>
<comment type="caution">
    <text evidence="2">The sequence shown here is derived from an EMBL/GenBank/DDBJ whole genome shotgun (WGS) entry which is preliminary data.</text>
</comment>
<evidence type="ECO:0000313" key="3">
    <source>
        <dbReference type="Proteomes" id="UP000015347"/>
    </source>
</evidence>